<protein>
    <submittedName>
        <fullName evidence="2">DUF2460 domain-containing protein</fullName>
    </submittedName>
</protein>
<reference evidence="2 3" key="2">
    <citation type="submission" date="2020-08" db="EMBL/GenBank/DDBJ databases">
        <title>Stappia taiwanensis sp. nov., isolated from a coastal thermal spring.</title>
        <authorList>
            <person name="Kampfer P."/>
        </authorList>
    </citation>
    <scope>NUCLEOTIDE SEQUENCE [LARGE SCALE GENOMIC DNA]</scope>
    <source>
        <strain evidence="2 3">DSM 23284</strain>
    </source>
</reference>
<name>A0A838XQD7_9HYPH</name>
<dbReference type="Pfam" id="PF09343">
    <property type="entry name" value="DUF2460"/>
    <property type="match status" value="1"/>
</dbReference>
<dbReference type="RefSeq" id="WP_181759118.1">
    <property type="nucleotide sequence ID" value="NZ_BMCR01000004.1"/>
</dbReference>
<evidence type="ECO:0000259" key="1">
    <source>
        <dbReference type="Pfam" id="PF09343"/>
    </source>
</evidence>
<dbReference type="AlphaFoldDB" id="A0A838XQD7"/>
<reference evidence="2 3" key="1">
    <citation type="submission" date="2020-07" db="EMBL/GenBank/DDBJ databases">
        <authorList>
            <person name="Li M."/>
        </authorList>
    </citation>
    <scope>NUCLEOTIDE SEQUENCE [LARGE SCALE GENOMIC DNA]</scope>
    <source>
        <strain evidence="2 3">DSM 23284</strain>
    </source>
</reference>
<evidence type="ECO:0000313" key="3">
    <source>
        <dbReference type="Proteomes" id="UP000559404"/>
    </source>
</evidence>
<dbReference type="InterPro" id="IPR011740">
    <property type="entry name" value="DUF2460"/>
</dbReference>
<evidence type="ECO:0000313" key="2">
    <source>
        <dbReference type="EMBL" id="MBA4610928.1"/>
    </source>
</evidence>
<organism evidence="2 3">
    <name type="scientific">Stappia taiwanensis</name>
    <dbReference type="NCBI Taxonomy" id="992267"/>
    <lineage>
        <taxon>Bacteria</taxon>
        <taxon>Pseudomonadati</taxon>
        <taxon>Pseudomonadota</taxon>
        <taxon>Alphaproteobacteria</taxon>
        <taxon>Hyphomicrobiales</taxon>
        <taxon>Stappiaceae</taxon>
        <taxon>Stappia</taxon>
    </lineage>
</organism>
<sequence>MTVEFIDERFPLSVAFGASGGPERRTDVVTLGSGAETRNARWAHSRRRYDAGTGVRSLADLQAVAAFFERVRGRLCGFRFRDPFDHLSAATGPALAPTDCVIGTGDGVAGSFPLVKTYGAGPEPYRRPILKPVAGTVRVAIDGSELTEGAEFTCDTATGLVTILPAHLPPPGAVVTAGFRFDVPVRFDTDRLDMSLTHVEAGRVPTIPLVEIDLTAEEAG</sequence>
<dbReference type="EMBL" id="JACEON010000003">
    <property type="protein sequence ID" value="MBA4610928.1"/>
    <property type="molecule type" value="Genomic_DNA"/>
</dbReference>
<gene>
    <name evidence="2" type="ORF">H1W37_04645</name>
</gene>
<keyword evidence="3" id="KW-1185">Reference proteome</keyword>
<proteinExistence type="predicted"/>
<dbReference type="NCBIfam" id="TIGR02217">
    <property type="entry name" value="chp_TIGR02217"/>
    <property type="match status" value="1"/>
</dbReference>
<dbReference type="Proteomes" id="UP000559404">
    <property type="component" value="Unassembled WGS sequence"/>
</dbReference>
<feature type="domain" description="DUF2460" evidence="1">
    <location>
        <begin position="7"/>
        <end position="212"/>
    </location>
</feature>
<accession>A0A838XQD7</accession>
<comment type="caution">
    <text evidence="2">The sequence shown here is derived from an EMBL/GenBank/DDBJ whole genome shotgun (WGS) entry which is preliminary data.</text>
</comment>